<reference evidence="6 7" key="1">
    <citation type="submission" date="2018-01" db="EMBL/GenBank/DDBJ databases">
        <title>Draft genome of the strawberry crown rot pathogen Phytophthora cactorum.</title>
        <authorList>
            <person name="Armitage A.D."/>
            <person name="Lysoe E."/>
            <person name="Nellist C.F."/>
            <person name="Harrison R.J."/>
            <person name="Brurberg M.B."/>
        </authorList>
    </citation>
    <scope>NUCLEOTIDE SEQUENCE [LARGE SCALE GENOMIC DNA]</scope>
    <source>
        <strain evidence="6 7">10300</strain>
    </source>
</reference>
<keyword evidence="7" id="KW-1185">Reference proteome</keyword>
<reference evidence="5" key="2">
    <citation type="submission" date="2018-05" db="EMBL/GenBank/DDBJ databases">
        <title>Effector identification in a new, highly contiguous assembly of the strawberry crown rot pathogen Phytophthora cactorum.</title>
        <authorList>
            <person name="Armitage A.D."/>
            <person name="Nellist C.F."/>
            <person name="Bates H."/>
            <person name="Vickerstaff R.J."/>
            <person name="Harrison R.J."/>
        </authorList>
    </citation>
    <scope>NUCLEOTIDE SEQUENCE</scope>
    <source>
        <strain evidence="1">15-7</strain>
        <strain evidence="2">4032</strain>
        <strain evidence="3">4040</strain>
        <strain evidence="4">P415</strain>
        <strain evidence="5">P421</strain>
    </source>
</reference>
<evidence type="ECO:0000313" key="2">
    <source>
        <dbReference type="EMBL" id="KAG2939599.1"/>
    </source>
</evidence>
<sequence>MTDHFGSSEVQDKLELLDPDFDRYVQLDATMLRELAVTFDWCGAW</sequence>
<dbReference type="Proteomes" id="UP000760860">
    <property type="component" value="Unassembled WGS sequence"/>
</dbReference>
<dbReference type="Proteomes" id="UP000735874">
    <property type="component" value="Unassembled WGS sequence"/>
</dbReference>
<evidence type="ECO:0000313" key="6">
    <source>
        <dbReference type="EMBL" id="RAW41816.1"/>
    </source>
</evidence>
<evidence type="ECO:0000313" key="4">
    <source>
        <dbReference type="EMBL" id="KAG2995451.1"/>
    </source>
</evidence>
<gene>
    <name evidence="6" type="ORF">PC110_g1996</name>
    <name evidence="1" type="ORF">PC113_g1468</name>
    <name evidence="2" type="ORF">PC115_g3028</name>
    <name evidence="3" type="ORF">PC117_g3544</name>
    <name evidence="4" type="ORF">PC118_g2975</name>
    <name evidence="5" type="ORF">PC129_g1929</name>
</gene>
<dbReference type="Proteomes" id="UP000697107">
    <property type="component" value="Unassembled WGS sequence"/>
</dbReference>
<evidence type="ECO:0000313" key="7">
    <source>
        <dbReference type="Proteomes" id="UP000251314"/>
    </source>
</evidence>
<dbReference type="Proteomes" id="UP000774804">
    <property type="component" value="Unassembled WGS sequence"/>
</dbReference>
<name>A0A329T193_9STRA</name>
<dbReference type="EMBL" id="RCMI01000048">
    <property type="protein sequence ID" value="KAG2939599.1"/>
    <property type="molecule type" value="Genomic_DNA"/>
</dbReference>
<dbReference type="Proteomes" id="UP000736787">
    <property type="component" value="Unassembled WGS sequence"/>
</dbReference>
<proteinExistence type="predicted"/>
<dbReference type="EMBL" id="RCMK01000051">
    <property type="protein sequence ID" value="KAG2951504.1"/>
    <property type="molecule type" value="Genomic_DNA"/>
</dbReference>
<accession>A0A329T193</accession>
<dbReference type="VEuPathDB" id="FungiDB:PC110_g1996"/>
<dbReference type="Proteomes" id="UP000251314">
    <property type="component" value="Unassembled WGS sequence"/>
</dbReference>
<dbReference type="EMBL" id="RCML01000048">
    <property type="protein sequence ID" value="KAG2995451.1"/>
    <property type="molecule type" value="Genomic_DNA"/>
</dbReference>
<dbReference type="EMBL" id="RCMV01000033">
    <property type="protein sequence ID" value="KAG3227537.1"/>
    <property type="molecule type" value="Genomic_DNA"/>
</dbReference>
<evidence type="ECO:0000313" key="3">
    <source>
        <dbReference type="EMBL" id="KAG2951504.1"/>
    </source>
</evidence>
<dbReference type="AlphaFoldDB" id="A0A329T193"/>
<dbReference type="EMBL" id="RCMG01000017">
    <property type="protein sequence ID" value="KAG2867999.1"/>
    <property type="molecule type" value="Genomic_DNA"/>
</dbReference>
<organism evidence="6 7">
    <name type="scientific">Phytophthora cactorum</name>
    <dbReference type="NCBI Taxonomy" id="29920"/>
    <lineage>
        <taxon>Eukaryota</taxon>
        <taxon>Sar</taxon>
        <taxon>Stramenopiles</taxon>
        <taxon>Oomycota</taxon>
        <taxon>Peronosporomycetes</taxon>
        <taxon>Peronosporales</taxon>
        <taxon>Peronosporaceae</taxon>
        <taxon>Phytophthora</taxon>
    </lineage>
</organism>
<evidence type="ECO:0000313" key="1">
    <source>
        <dbReference type="EMBL" id="KAG2867999.1"/>
    </source>
</evidence>
<dbReference type="EMBL" id="MJFZ01000024">
    <property type="protein sequence ID" value="RAW41816.1"/>
    <property type="molecule type" value="Genomic_DNA"/>
</dbReference>
<evidence type="ECO:0000313" key="5">
    <source>
        <dbReference type="EMBL" id="KAG3227537.1"/>
    </source>
</evidence>
<comment type="caution">
    <text evidence="6">The sequence shown here is derived from an EMBL/GenBank/DDBJ whole genome shotgun (WGS) entry which is preliminary data.</text>
</comment>
<protein>
    <submittedName>
        <fullName evidence="6">Uncharacterized protein</fullName>
    </submittedName>
</protein>